<dbReference type="RefSeq" id="WP_089964693.1">
    <property type="nucleotide sequence ID" value="NZ_FNJM01000001.1"/>
</dbReference>
<evidence type="ECO:0000256" key="5">
    <source>
        <dbReference type="ARBA" id="ARBA00023002"/>
    </source>
</evidence>
<evidence type="ECO:0000313" key="8">
    <source>
        <dbReference type="Proteomes" id="UP000198597"/>
    </source>
</evidence>
<dbReference type="Gene3D" id="3.40.109.30">
    <property type="entry name" value="putative nitroreductase (tm1586), domain 2"/>
    <property type="match status" value="1"/>
</dbReference>
<keyword evidence="8" id="KW-1185">Reference proteome</keyword>
<comment type="cofactor">
    <cofactor evidence="1">
        <name>FMN</name>
        <dbReference type="ChEBI" id="CHEBI:58210"/>
    </cofactor>
</comment>
<organism evidence="7 8">
    <name type="scientific">Clostridium gasigenes</name>
    <dbReference type="NCBI Taxonomy" id="94869"/>
    <lineage>
        <taxon>Bacteria</taxon>
        <taxon>Bacillati</taxon>
        <taxon>Bacillota</taxon>
        <taxon>Clostridia</taxon>
        <taxon>Eubacteriales</taxon>
        <taxon>Clostridiaceae</taxon>
        <taxon>Clostridium</taxon>
    </lineage>
</organism>
<sequence>MSNIFNKEIKEVMTKRHSVRNYENRLLSKEIIGKIEKYINEAKNPFNGNVRIKLIQKDDSNKDVKLGTYGVIKGANYFLAVASEKGELDLESLGYVFEKVVLYCTFLGLGTVWMGGTFSKSTFAKAMNIKENETISIVSPLGYEGGKKSLLASMMGSKNKKRKSYEEVFFNNNFNNSLSKKDAESYSEVLEMVRIAPSAMNKQPWRILKIGNKFHFYTAGKIEMNRIDIGIALCHFHLMAEEQNLNGEFKIIDPKIESEYKYVMSWIG</sequence>
<dbReference type="STRING" id="94869.SAMN04488529_10146"/>
<feature type="domain" description="Putative nitroreductase TM1586" evidence="6">
    <location>
        <begin position="8"/>
        <end position="240"/>
    </location>
</feature>
<name>A0A1H0LAY2_9CLOT</name>
<dbReference type="Proteomes" id="UP000198597">
    <property type="component" value="Unassembled WGS sequence"/>
</dbReference>
<evidence type="ECO:0000256" key="2">
    <source>
        <dbReference type="ARBA" id="ARBA00007118"/>
    </source>
</evidence>
<keyword evidence="3" id="KW-0285">Flavoprotein</keyword>
<dbReference type="PANTHER" id="PTHR43673">
    <property type="entry name" value="NAD(P)H NITROREDUCTASE YDGI-RELATED"/>
    <property type="match status" value="1"/>
</dbReference>
<keyword evidence="4" id="KW-0288">FMN</keyword>
<dbReference type="CDD" id="cd02062">
    <property type="entry name" value="Nitro_FMN_reductase"/>
    <property type="match status" value="1"/>
</dbReference>
<comment type="similarity">
    <text evidence="2">Belongs to the nitroreductase family.</text>
</comment>
<evidence type="ECO:0000259" key="6">
    <source>
        <dbReference type="Pfam" id="PF14512"/>
    </source>
</evidence>
<dbReference type="GO" id="GO:0016491">
    <property type="term" value="F:oxidoreductase activity"/>
    <property type="evidence" value="ECO:0007669"/>
    <property type="project" value="UniProtKB-KW"/>
</dbReference>
<keyword evidence="5" id="KW-0560">Oxidoreductase</keyword>
<dbReference type="AlphaFoldDB" id="A0A1H0LAY2"/>
<dbReference type="OrthoDB" id="9814075at2"/>
<evidence type="ECO:0000256" key="4">
    <source>
        <dbReference type="ARBA" id="ARBA00022643"/>
    </source>
</evidence>
<reference evidence="7 8" key="1">
    <citation type="submission" date="2016-10" db="EMBL/GenBank/DDBJ databases">
        <authorList>
            <person name="de Groot N.N."/>
        </authorList>
    </citation>
    <scope>NUCLEOTIDE SEQUENCE [LARGE SCALE GENOMIC DNA]</scope>
    <source>
        <strain evidence="7 8">DSM 12272</strain>
    </source>
</reference>
<dbReference type="Gene3D" id="3.40.109.10">
    <property type="entry name" value="NADH Oxidase"/>
    <property type="match status" value="1"/>
</dbReference>
<evidence type="ECO:0000256" key="1">
    <source>
        <dbReference type="ARBA" id="ARBA00001917"/>
    </source>
</evidence>
<protein>
    <submittedName>
        <fullName evidence="7">Nitroreductase family protein</fullName>
    </submittedName>
</protein>
<gene>
    <name evidence="7" type="ORF">SAMN04488529_10146</name>
</gene>
<proteinExistence type="inferred from homology"/>
<dbReference type="PANTHER" id="PTHR43673:SF2">
    <property type="entry name" value="NITROREDUCTASE"/>
    <property type="match status" value="1"/>
</dbReference>
<dbReference type="InterPro" id="IPR029478">
    <property type="entry name" value="TM1586_NiRdase"/>
</dbReference>
<dbReference type="InterPro" id="IPR000415">
    <property type="entry name" value="Nitroreductase-like"/>
</dbReference>
<accession>A0A1H0LAY2</accession>
<dbReference type="EMBL" id="FNJM01000001">
    <property type="protein sequence ID" value="SDO65348.1"/>
    <property type="molecule type" value="Genomic_DNA"/>
</dbReference>
<evidence type="ECO:0000256" key="3">
    <source>
        <dbReference type="ARBA" id="ARBA00022630"/>
    </source>
</evidence>
<dbReference type="Pfam" id="PF14512">
    <property type="entry name" value="TM1586_NiRdase"/>
    <property type="match status" value="1"/>
</dbReference>
<dbReference type="SUPFAM" id="SSF55469">
    <property type="entry name" value="FMN-dependent nitroreductase-like"/>
    <property type="match status" value="2"/>
</dbReference>
<evidence type="ECO:0000313" key="7">
    <source>
        <dbReference type="EMBL" id="SDO65348.1"/>
    </source>
</evidence>